<dbReference type="EMBL" id="WHUW01000002">
    <property type="protein sequence ID" value="KAF8450695.1"/>
    <property type="molecule type" value="Genomic_DNA"/>
</dbReference>
<protein>
    <submittedName>
        <fullName evidence="3">Ubiquitin-conjugating enzyme/RWD-like protein</fullName>
    </submittedName>
</protein>
<sequence>MLSGLVASPTLDLSGRSRNFAASKLASTTVDQTAVASESSIRPVTRAAISIEYASLRHGKHCPTGIYVTPSTESVLIWDAVLFVHKGEPGDYAGSVLKFVVTFPDNYPDRPPTVRFVTDVFHPLVATQTGLFNLTARFRPWRPKEHHVHDMLYFVKTAFKGHALDRLNEMDVVNKEAFKYVLYFLDLF</sequence>
<accession>A0AAD4GL81</accession>
<dbReference type="InterPro" id="IPR000608">
    <property type="entry name" value="UBC"/>
</dbReference>
<dbReference type="Pfam" id="PF00179">
    <property type="entry name" value="UQ_con"/>
    <property type="match status" value="1"/>
</dbReference>
<keyword evidence="4" id="KW-1185">Reference proteome</keyword>
<dbReference type="CDD" id="cd23814">
    <property type="entry name" value="UEV_AKTIP"/>
    <property type="match status" value="1"/>
</dbReference>
<evidence type="ECO:0000313" key="4">
    <source>
        <dbReference type="Proteomes" id="UP001194468"/>
    </source>
</evidence>
<feature type="domain" description="UBC core" evidence="2">
    <location>
        <begin position="44"/>
        <end position="188"/>
    </location>
</feature>
<dbReference type="Proteomes" id="UP001194468">
    <property type="component" value="Unassembled WGS sequence"/>
</dbReference>
<comment type="caution">
    <text evidence="3">The sequence shown here is derived from an EMBL/GenBank/DDBJ whole genome shotgun (WGS) entry which is preliminary data.</text>
</comment>
<dbReference type="AlphaFoldDB" id="A0AAD4GL81"/>
<reference evidence="3" key="2">
    <citation type="journal article" date="2020" name="Nat. Commun.">
        <title>Large-scale genome sequencing of mycorrhizal fungi provides insights into the early evolution of symbiotic traits.</title>
        <authorList>
            <person name="Miyauchi S."/>
            <person name="Kiss E."/>
            <person name="Kuo A."/>
            <person name="Drula E."/>
            <person name="Kohler A."/>
            <person name="Sanchez-Garcia M."/>
            <person name="Morin E."/>
            <person name="Andreopoulos B."/>
            <person name="Barry K.W."/>
            <person name="Bonito G."/>
            <person name="Buee M."/>
            <person name="Carver A."/>
            <person name="Chen C."/>
            <person name="Cichocki N."/>
            <person name="Clum A."/>
            <person name="Culley D."/>
            <person name="Crous P.W."/>
            <person name="Fauchery L."/>
            <person name="Girlanda M."/>
            <person name="Hayes R.D."/>
            <person name="Keri Z."/>
            <person name="LaButti K."/>
            <person name="Lipzen A."/>
            <person name="Lombard V."/>
            <person name="Magnuson J."/>
            <person name="Maillard F."/>
            <person name="Murat C."/>
            <person name="Nolan M."/>
            <person name="Ohm R.A."/>
            <person name="Pangilinan J."/>
            <person name="Pereira M.F."/>
            <person name="Perotto S."/>
            <person name="Peter M."/>
            <person name="Pfister S."/>
            <person name="Riley R."/>
            <person name="Sitrit Y."/>
            <person name="Stielow J.B."/>
            <person name="Szollosi G."/>
            <person name="Zifcakova L."/>
            <person name="Stursova M."/>
            <person name="Spatafora J.W."/>
            <person name="Tedersoo L."/>
            <person name="Vaario L.M."/>
            <person name="Yamada A."/>
            <person name="Yan M."/>
            <person name="Wang P."/>
            <person name="Xu J."/>
            <person name="Bruns T."/>
            <person name="Baldrian P."/>
            <person name="Vilgalys R."/>
            <person name="Dunand C."/>
            <person name="Henrissat B."/>
            <person name="Grigoriev I.V."/>
            <person name="Hibbett D."/>
            <person name="Nagy L.G."/>
            <person name="Martin F.M."/>
        </authorList>
    </citation>
    <scope>NUCLEOTIDE SEQUENCE</scope>
    <source>
        <strain evidence="3">BED1</strain>
    </source>
</reference>
<gene>
    <name evidence="3" type="ORF">L210DRAFT_842539</name>
</gene>
<dbReference type="PANTHER" id="PTHR24067">
    <property type="entry name" value="UBIQUITIN-CONJUGATING ENZYME E2"/>
    <property type="match status" value="1"/>
</dbReference>
<reference evidence="3" key="1">
    <citation type="submission" date="2019-10" db="EMBL/GenBank/DDBJ databases">
        <authorList>
            <consortium name="DOE Joint Genome Institute"/>
            <person name="Kuo A."/>
            <person name="Miyauchi S."/>
            <person name="Kiss E."/>
            <person name="Drula E."/>
            <person name="Kohler A."/>
            <person name="Sanchez-Garcia M."/>
            <person name="Andreopoulos B."/>
            <person name="Barry K.W."/>
            <person name="Bonito G."/>
            <person name="Buee M."/>
            <person name="Carver A."/>
            <person name="Chen C."/>
            <person name="Cichocki N."/>
            <person name="Clum A."/>
            <person name="Culley D."/>
            <person name="Crous P.W."/>
            <person name="Fauchery L."/>
            <person name="Girlanda M."/>
            <person name="Hayes R."/>
            <person name="Keri Z."/>
            <person name="LaButti K."/>
            <person name="Lipzen A."/>
            <person name="Lombard V."/>
            <person name="Magnuson J."/>
            <person name="Maillard F."/>
            <person name="Morin E."/>
            <person name="Murat C."/>
            <person name="Nolan M."/>
            <person name="Ohm R."/>
            <person name="Pangilinan J."/>
            <person name="Pereira M."/>
            <person name="Perotto S."/>
            <person name="Peter M."/>
            <person name="Riley R."/>
            <person name="Sitrit Y."/>
            <person name="Stielow B."/>
            <person name="Szollosi G."/>
            <person name="Zifcakova L."/>
            <person name="Stursova M."/>
            <person name="Spatafora J.W."/>
            <person name="Tedersoo L."/>
            <person name="Vaario L.-M."/>
            <person name="Yamada A."/>
            <person name="Yan M."/>
            <person name="Wang P."/>
            <person name="Xu J."/>
            <person name="Bruns T."/>
            <person name="Baldrian P."/>
            <person name="Vilgalys R."/>
            <person name="Henrissat B."/>
            <person name="Grigoriev I.V."/>
            <person name="Hibbett D."/>
            <person name="Nagy L.G."/>
            <person name="Martin F.M."/>
        </authorList>
    </citation>
    <scope>NUCLEOTIDE SEQUENCE</scope>
    <source>
        <strain evidence="3">BED1</strain>
    </source>
</reference>
<evidence type="ECO:0000259" key="2">
    <source>
        <dbReference type="PROSITE" id="PS50127"/>
    </source>
</evidence>
<dbReference type="InterPro" id="IPR050113">
    <property type="entry name" value="Ub_conjugating_enzyme"/>
</dbReference>
<dbReference type="Gene3D" id="3.10.110.10">
    <property type="entry name" value="Ubiquitin Conjugating Enzyme"/>
    <property type="match status" value="1"/>
</dbReference>
<evidence type="ECO:0000256" key="1">
    <source>
        <dbReference type="ARBA" id="ARBA00022786"/>
    </source>
</evidence>
<keyword evidence="1" id="KW-0833">Ubl conjugation pathway</keyword>
<dbReference type="PROSITE" id="PS50127">
    <property type="entry name" value="UBC_2"/>
    <property type="match status" value="1"/>
</dbReference>
<dbReference type="InterPro" id="IPR016135">
    <property type="entry name" value="UBQ-conjugating_enzyme/RWD"/>
</dbReference>
<dbReference type="SUPFAM" id="SSF54495">
    <property type="entry name" value="UBC-like"/>
    <property type="match status" value="1"/>
</dbReference>
<organism evidence="3 4">
    <name type="scientific">Boletus edulis BED1</name>
    <dbReference type="NCBI Taxonomy" id="1328754"/>
    <lineage>
        <taxon>Eukaryota</taxon>
        <taxon>Fungi</taxon>
        <taxon>Dikarya</taxon>
        <taxon>Basidiomycota</taxon>
        <taxon>Agaricomycotina</taxon>
        <taxon>Agaricomycetes</taxon>
        <taxon>Agaricomycetidae</taxon>
        <taxon>Boletales</taxon>
        <taxon>Boletineae</taxon>
        <taxon>Boletaceae</taxon>
        <taxon>Boletoideae</taxon>
        <taxon>Boletus</taxon>
    </lineage>
</organism>
<evidence type="ECO:0000313" key="3">
    <source>
        <dbReference type="EMBL" id="KAF8450695.1"/>
    </source>
</evidence>
<name>A0AAD4GL81_BOLED</name>
<proteinExistence type="predicted"/>